<sequence length="323" mass="32766">MRRPGPSRGERVTGGSGKAAFDAVRQQGGSLPVLVLCTVALAGAAGLLVTALAFGLAWPRFTEAWHDLLAARRSEDSNPAHPESVLLPGLGALPAVLLIAGGVGAVVQTACALCVTTTDAGRMGARRLWRRTRPRIGRVAAVHVLRGALVLAAALASGALCLGVALMVDACTGLDPFSSEGPFTPNGIALMLAPAAVLVRAALALAPAAGAVDGLAPGAALRRSWSLTRRRAAWPWLLGACLVGAGCAGAVWLLVRRAAAPLHAVVRDTVLTHVTPNTYVAYAAGELAPVAAAALLCAALALPPAHTCLTAAYLRLRADAAVD</sequence>
<feature type="transmembrane region" description="Helical" evidence="1">
    <location>
        <begin position="92"/>
        <end position="118"/>
    </location>
</feature>
<evidence type="ECO:0000313" key="2">
    <source>
        <dbReference type="EMBL" id="QQC92551.1"/>
    </source>
</evidence>
<keyword evidence="1" id="KW-1133">Transmembrane helix</keyword>
<evidence type="ECO:0000256" key="1">
    <source>
        <dbReference type="SAM" id="Phobius"/>
    </source>
</evidence>
<feature type="transmembrane region" description="Helical" evidence="1">
    <location>
        <begin position="33"/>
        <end position="58"/>
    </location>
</feature>
<feature type="transmembrane region" description="Helical" evidence="1">
    <location>
        <begin position="139"/>
        <end position="168"/>
    </location>
</feature>
<proteinExistence type="predicted"/>
<gene>
    <name evidence="2" type="ORF">I8755_32350</name>
</gene>
<keyword evidence="1" id="KW-0812">Transmembrane</keyword>
<dbReference type="RefSeq" id="WP_198504256.1">
    <property type="nucleotide sequence ID" value="NZ_CP065959.1"/>
</dbReference>
<reference evidence="2 3" key="1">
    <citation type="submission" date="2020-12" db="EMBL/GenBank/DDBJ databases">
        <title>Identification and biosynthesis of polyene macrolides produced by Streptomyces alfalfae Men-myco-93-63.</title>
        <authorList>
            <person name="Liu D."/>
            <person name="Li Y."/>
            <person name="Liu L."/>
            <person name="Han X."/>
            <person name="Shen F."/>
        </authorList>
    </citation>
    <scope>NUCLEOTIDE SEQUENCE [LARGE SCALE GENOMIC DNA]</scope>
    <source>
        <strain evidence="2 3">Men-myco-93-63</strain>
    </source>
</reference>
<feature type="transmembrane region" description="Helical" evidence="1">
    <location>
        <begin position="188"/>
        <end position="212"/>
    </location>
</feature>
<dbReference type="EMBL" id="CP065959">
    <property type="protein sequence ID" value="QQC92551.1"/>
    <property type="molecule type" value="Genomic_DNA"/>
</dbReference>
<evidence type="ECO:0000313" key="3">
    <source>
        <dbReference type="Proteomes" id="UP000596130"/>
    </source>
</evidence>
<dbReference type="AlphaFoldDB" id="A0A7T4PLP0"/>
<keyword evidence="1" id="KW-0472">Membrane</keyword>
<protein>
    <submittedName>
        <fullName evidence="2">Uncharacterized protein</fullName>
    </submittedName>
</protein>
<feature type="transmembrane region" description="Helical" evidence="1">
    <location>
        <begin position="233"/>
        <end position="255"/>
    </location>
</feature>
<dbReference type="Proteomes" id="UP000596130">
    <property type="component" value="Chromosome"/>
</dbReference>
<organism evidence="2 3">
    <name type="scientific">Streptomyces alfalfae</name>
    <dbReference type="NCBI Taxonomy" id="1642299"/>
    <lineage>
        <taxon>Bacteria</taxon>
        <taxon>Bacillati</taxon>
        <taxon>Actinomycetota</taxon>
        <taxon>Actinomycetes</taxon>
        <taxon>Kitasatosporales</taxon>
        <taxon>Streptomycetaceae</taxon>
        <taxon>Streptomyces</taxon>
    </lineage>
</organism>
<feature type="transmembrane region" description="Helical" evidence="1">
    <location>
        <begin position="279"/>
        <end position="302"/>
    </location>
</feature>
<accession>A0A7T4PLP0</accession>
<name>A0A7T4PLP0_9ACTN</name>